<name>A0A254PXH1_9BURK</name>
<organism evidence="3 4">
    <name type="scientific">Polynucleobacter aenigmaticus</name>
    <dbReference type="NCBI Taxonomy" id="1743164"/>
    <lineage>
        <taxon>Bacteria</taxon>
        <taxon>Pseudomonadati</taxon>
        <taxon>Pseudomonadota</taxon>
        <taxon>Betaproteobacteria</taxon>
        <taxon>Burkholderiales</taxon>
        <taxon>Burkholderiaceae</taxon>
        <taxon>Polynucleobacter</taxon>
    </lineage>
</organism>
<evidence type="ECO:0000313" key="3">
    <source>
        <dbReference type="EMBL" id="OWS71259.1"/>
    </source>
</evidence>
<gene>
    <name evidence="3" type="ORF">CBI30_07375</name>
</gene>
<dbReference type="Pfam" id="PF19077">
    <property type="entry name" value="Big_13"/>
    <property type="match status" value="2"/>
</dbReference>
<feature type="domain" description="Bacterial Ig-like" evidence="2">
    <location>
        <begin position="212"/>
        <end position="290"/>
    </location>
</feature>
<dbReference type="Gene3D" id="2.60.40.10">
    <property type="entry name" value="Immunoglobulins"/>
    <property type="match status" value="3"/>
</dbReference>
<evidence type="ECO:0000259" key="1">
    <source>
        <dbReference type="Pfam" id="PF17936"/>
    </source>
</evidence>
<evidence type="ECO:0000259" key="2">
    <source>
        <dbReference type="Pfam" id="PF19077"/>
    </source>
</evidence>
<proteinExistence type="predicted"/>
<sequence length="1148" mass="116548">MSDNKNKPVIIAISQISSNVTNTVAKAGDVITETFTSTASTLEVRINGKSATVVRGSGNNYTAVYTVQAGDDNGTAEVVIKAKDADGQTAEISQDGTVTVDTRSPTIKAITEISSNATQTLAKVGDVITQTFTSTDVVTSVTINGNAATVVRGSGNNYTAVYTVQAGDANGAANVVIIAQDAAGNTTTITPRASVTVDADTVAPIVAITSAAGLTNQLNQTITGTGQAGTTVTVLDGVTVLGTATVANDGTWSKAVTLANTQGTHAITASNVDAAGNVGSSATASFTVDTVAPIVAITSAAGLTNQLNQTITGTGQAGTTVTVLDGVTVLGTATVANDGTWSKAVTLANTQGTHAITASNVDAAGNVGSSATASFTVDTVAPTVTAIYELSNNSTQTLAKAGDVITESFTATDAVTSVTIGGQNATVVHGSGNNYTATYMVKAGDTNGPANVVINAQDVAGNASILNQVGSVTVDTITPAVAITSVGGFTNHINHTITGTGETGAAITVFDGNTVLGTTTVASNGTWSDTITFTNTQQVAHTITATSTDAAGNVGTSDSEILNFTVLMATGNNLMDYQPAGWTTLTPSILNGLVSITDAAGVDITQYRITDTNAPNHLSWYADGFIAAGQSVTFTASQLANGHVMFNGLSAGTDTLSIQAFDGQSWSAAVSVNAVVRPADLPMTIVSNNIIAADEGHANGGTPLSSLITIADADTEQYGDTVQGLMLLGTGTNGGYFTVNGHKETNNTIIKVAAADVASVKYYSGTNSASEQLYVAAYDGYQWDNWYAWNQASGHAHNTAPLVTATGNSLSDYQPAGWTALSTSAFNDLVSVSDANGDAITQYRITDTSATSHLSLYVNGVVAAGQTATFTASDLANGWVMFKGLSAGTDTLSIQAFDGQDWSDAVTVNAVVRPAEQPITIADNHAIAAYEDHASGGTALSSLVNISGGAVQGLMLLDTGANGGYFMVNGVQQAANAIINVGAADVASVKYYSGPNGSSEQLYVAANNGYQWNNWHAWNQGSGHENILSLLTDMSTPTMLNGVGNTTTGSIPTLANFFEGTSPRINLDSKAFSALLGDINGNVQADQFASGSGSAAVKALLSGTVHLAYDTSDGALYYEASAASTPIEIAIIGQGASHNLHAADLHLV</sequence>
<evidence type="ECO:0008006" key="5">
    <source>
        <dbReference type="Google" id="ProtNLM"/>
    </source>
</evidence>
<dbReference type="InterPro" id="IPR013783">
    <property type="entry name" value="Ig-like_fold"/>
</dbReference>
<reference evidence="3 4" key="1">
    <citation type="submission" date="2017-05" db="EMBL/GenBank/DDBJ databases">
        <title>Polynucleobacter sp. MWH-K35W1 isolated from the permanently anoxic monimolimnion of a meromictic lake.</title>
        <authorList>
            <person name="Hahn M.W."/>
        </authorList>
    </citation>
    <scope>NUCLEOTIDE SEQUENCE [LARGE SCALE GENOMIC DNA]</scope>
    <source>
        <strain evidence="3 4">MWH-K35W1</strain>
    </source>
</reference>
<feature type="domain" description="Bacterial Ig" evidence="1">
    <location>
        <begin position="494"/>
        <end position="556"/>
    </location>
</feature>
<dbReference type="Proteomes" id="UP000198104">
    <property type="component" value="Unassembled WGS sequence"/>
</dbReference>
<dbReference type="NCBIfam" id="NF033510">
    <property type="entry name" value="Ca_tandemer"/>
    <property type="match status" value="3"/>
</dbReference>
<dbReference type="Pfam" id="PF17936">
    <property type="entry name" value="Big_6"/>
    <property type="match status" value="1"/>
</dbReference>
<dbReference type="InterPro" id="IPR044016">
    <property type="entry name" value="Big_13"/>
</dbReference>
<dbReference type="OrthoDB" id="8863471at2"/>
<dbReference type="EMBL" id="NGUO01000011">
    <property type="protein sequence ID" value="OWS71259.1"/>
    <property type="molecule type" value="Genomic_DNA"/>
</dbReference>
<dbReference type="RefSeq" id="WP_088527670.1">
    <property type="nucleotide sequence ID" value="NZ_NGUO01000011.1"/>
</dbReference>
<evidence type="ECO:0000313" key="4">
    <source>
        <dbReference type="Proteomes" id="UP000198104"/>
    </source>
</evidence>
<keyword evidence="4" id="KW-1185">Reference proteome</keyword>
<accession>A0A254PXH1</accession>
<dbReference type="AlphaFoldDB" id="A0A254PXH1"/>
<feature type="domain" description="Bacterial Ig-like" evidence="2">
    <location>
        <begin position="301"/>
        <end position="379"/>
    </location>
</feature>
<comment type="caution">
    <text evidence="3">The sequence shown here is derived from an EMBL/GenBank/DDBJ whole genome shotgun (WGS) entry which is preliminary data.</text>
</comment>
<protein>
    <recommendedName>
        <fullName evidence="5">Bacterial Ig-like domain-containing protein</fullName>
    </recommendedName>
</protein>
<dbReference type="InterPro" id="IPR041498">
    <property type="entry name" value="Big_6"/>
</dbReference>